<keyword evidence="5 6" id="KW-0949">S-adenosyl-L-methionine</keyword>
<sequence>MSDSGKLYVVATPIGNLSDASPRMREVLASVDRIACEDTRHARRLLSRFGIRGQLISLHEHNENARVEGLIEALRGGESLALISDAGTPLLSDPGFPLVRAAVAAGIDLCPIPGPNAAIAALSVSGLPPEPFRFLGFPPRQTTARARYFQSLSAATETLIFYESVHRLAGSLEAMSKAFGPDRPAFLGREISKLHEQLRHGTLSELLAWARQSSQARKGELVLIVGGAAADSADAEQSEVDAWLRALSGRLPPREAARVAAEVSGLPRNRLYKRLLAIQSDSDGSSGEKGN</sequence>
<dbReference type="InterPro" id="IPR035996">
    <property type="entry name" value="4pyrrol_Methylase_sf"/>
</dbReference>
<evidence type="ECO:0000259" key="8">
    <source>
        <dbReference type="Pfam" id="PF23016"/>
    </source>
</evidence>
<evidence type="ECO:0000256" key="4">
    <source>
        <dbReference type="ARBA" id="ARBA00022679"/>
    </source>
</evidence>
<dbReference type="PANTHER" id="PTHR46111:SF1">
    <property type="entry name" value="RIBOSOMAL RNA SMALL SUBUNIT METHYLTRANSFERASE I"/>
    <property type="match status" value="1"/>
</dbReference>
<evidence type="ECO:0000256" key="6">
    <source>
        <dbReference type="HAMAP-Rule" id="MF_01877"/>
    </source>
</evidence>
<organism evidence="9 10">
    <name type="scientific">Natronospira elongata</name>
    <dbReference type="NCBI Taxonomy" id="3110268"/>
    <lineage>
        <taxon>Bacteria</taxon>
        <taxon>Pseudomonadati</taxon>
        <taxon>Pseudomonadota</taxon>
        <taxon>Gammaproteobacteria</taxon>
        <taxon>Natronospirales</taxon>
        <taxon>Natronospiraceae</taxon>
        <taxon>Natronospira</taxon>
    </lineage>
</organism>
<dbReference type="FunFam" id="3.30.950.10:FF:000002">
    <property type="entry name" value="Ribosomal RNA small subunit methyltransferase I"/>
    <property type="match status" value="1"/>
</dbReference>
<evidence type="ECO:0000313" key="9">
    <source>
        <dbReference type="EMBL" id="MEA5444850.1"/>
    </source>
</evidence>
<dbReference type="InterPro" id="IPR008189">
    <property type="entry name" value="rRNA_ssu_MeTfrase_I"/>
</dbReference>
<evidence type="ECO:0000256" key="1">
    <source>
        <dbReference type="ARBA" id="ARBA00022490"/>
    </source>
</evidence>
<comment type="function">
    <text evidence="6">Catalyzes the 2'-O-methylation of the ribose of cytidine 1402 (C1402) in 16S rRNA.</text>
</comment>
<dbReference type="PIRSF" id="PIRSF005917">
    <property type="entry name" value="MTase_YraL"/>
    <property type="match status" value="1"/>
</dbReference>
<dbReference type="FunFam" id="3.40.1010.10:FF:000007">
    <property type="entry name" value="Ribosomal RNA small subunit methyltransferase I"/>
    <property type="match status" value="1"/>
</dbReference>
<dbReference type="GO" id="GO:0005737">
    <property type="term" value="C:cytoplasm"/>
    <property type="evidence" value="ECO:0007669"/>
    <property type="project" value="UniProtKB-SubCell"/>
</dbReference>
<proteinExistence type="inferred from homology"/>
<dbReference type="CDD" id="cd11648">
    <property type="entry name" value="RsmI"/>
    <property type="match status" value="1"/>
</dbReference>
<keyword evidence="10" id="KW-1185">Reference proteome</keyword>
<dbReference type="InterPro" id="IPR000878">
    <property type="entry name" value="4pyrrol_Mease"/>
</dbReference>
<dbReference type="SUPFAM" id="SSF53790">
    <property type="entry name" value="Tetrapyrrole methylase"/>
    <property type="match status" value="1"/>
</dbReference>
<reference evidence="9 10" key="1">
    <citation type="submission" date="2023-12" db="EMBL/GenBank/DDBJ databases">
        <title>Whole-genome sequencing of halo(alkali)philic microorganisms from hypersaline lakes.</title>
        <authorList>
            <person name="Sorokin D.Y."/>
            <person name="Merkel A.Y."/>
            <person name="Messina E."/>
            <person name="Yakimov M."/>
        </authorList>
    </citation>
    <scope>NUCLEOTIDE SEQUENCE [LARGE SCALE GENOMIC DNA]</scope>
    <source>
        <strain evidence="9 10">AB-CW1</strain>
    </source>
</reference>
<comment type="subcellular location">
    <subcellularLocation>
        <location evidence="6">Cytoplasm</location>
    </subcellularLocation>
</comment>
<evidence type="ECO:0000259" key="7">
    <source>
        <dbReference type="Pfam" id="PF00590"/>
    </source>
</evidence>
<dbReference type="Pfam" id="PF23016">
    <property type="entry name" value="RsmI_C"/>
    <property type="match status" value="1"/>
</dbReference>
<dbReference type="Gene3D" id="3.40.1010.10">
    <property type="entry name" value="Cobalt-precorrin-4 Transmethylase, Domain 1"/>
    <property type="match status" value="1"/>
</dbReference>
<dbReference type="Gene3D" id="3.30.950.10">
    <property type="entry name" value="Methyltransferase, Cobalt-precorrin-4 Transmethylase, Domain 2"/>
    <property type="match status" value="1"/>
</dbReference>
<keyword evidence="4 6" id="KW-0808">Transferase</keyword>
<gene>
    <name evidence="6 9" type="primary">rsmI</name>
    <name evidence="9" type="ORF">VCB98_03350</name>
</gene>
<evidence type="ECO:0000313" key="10">
    <source>
        <dbReference type="Proteomes" id="UP001302316"/>
    </source>
</evidence>
<dbReference type="AlphaFoldDB" id="A0AAP6JDA1"/>
<feature type="domain" description="RsmI HTH" evidence="8">
    <location>
        <begin position="234"/>
        <end position="278"/>
    </location>
</feature>
<dbReference type="GO" id="GO:0070677">
    <property type="term" value="F:rRNA (cytosine-2'-O-)-methyltransferase activity"/>
    <property type="evidence" value="ECO:0007669"/>
    <property type="project" value="UniProtKB-UniRule"/>
</dbReference>
<dbReference type="RefSeq" id="WP_346050479.1">
    <property type="nucleotide sequence ID" value="NZ_JAYGII010000004.1"/>
</dbReference>
<evidence type="ECO:0000256" key="2">
    <source>
        <dbReference type="ARBA" id="ARBA00022552"/>
    </source>
</evidence>
<dbReference type="Pfam" id="PF00590">
    <property type="entry name" value="TP_methylase"/>
    <property type="match status" value="1"/>
</dbReference>
<dbReference type="InterPro" id="IPR018063">
    <property type="entry name" value="SAM_MeTrfase_RsmI_CS"/>
</dbReference>
<evidence type="ECO:0000256" key="3">
    <source>
        <dbReference type="ARBA" id="ARBA00022603"/>
    </source>
</evidence>
<dbReference type="PROSITE" id="PS01296">
    <property type="entry name" value="RSMI"/>
    <property type="match status" value="1"/>
</dbReference>
<dbReference type="PANTHER" id="PTHR46111">
    <property type="entry name" value="RIBOSOMAL RNA SMALL SUBUNIT METHYLTRANSFERASE I"/>
    <property type="match status" value="1"/>
</dbReference>
<evidence type="ECO:0000256" key="5">
    <source>
        <dbReference type="ARBA" id="ARBA00022691"/>
    </source>
</evidence>
<comment type="catalytic activity">
    <reaction evidence="6">
        <text>cytidine(1402) in 16S rRNA + S-adenosyl-L-methionine = 2'-O-methylcytidine(1402) in 16S rRNA + S-adenosyl-L-homocysteine + H(+)</text>
        <dbReference type="Rhea" id="RHEA:42924"/>
        <dbReference type="Rhea" id="RHEA-COMP:10285"/>
        <dbReference type="Rhea" id="RHEA-COMP:10286"/>
        <dbReference type="ChEBI" id="CHEBI:15378"/>
        <dbReference type="ChEBI" id="CHEBI:57856"/>
        <dbReference type="ChEBI" id="CHEBI:59789"/>
        <dbReference type="ChEBI" id="CHEBI:74495"/>
        <dbReference type="ChEBI" id="CHEBI:82748"/>
        <dbReference type="EC" id="2.1.1.198"/>
    </reaction>
</comment>
<accession>A0AAP6JDA1</accession>
<keyword evidence="2 6" id="KW-0698">rRNA processing</keyword>
<dbReference type="EC" id="2.1.1.198" evidence="6"/>
<feature type="domain" description="Tetrapyrrole methylase" evidence="7">
    <location>
        <begin position="6"/>
        <end position="206"/>
    </location>
</feature>
<comment type="caution">
    <text evidence="9">The sequence shown here is derived from an EMBL/GenBank/DDBJ whole genome shotgun (WGS) entry which is preliminary data.</text>
</comment>
<keyword evidence="3 6" id="KW-0489">Methyltransferase</keyword>
<dbReference type="InterPro" id="IPR053910">
    <property type="entry name" value="RsmI_HTH"/>
</dbReference>
<name>A0AAP6JDA1_9GAMM</name>
<comment type="similarity">
    <text evidence="6">Belongs to the methyltransferase superfamily. RsmI family.</text>
</comment>
<dbReference type="EMBL" id="JAYGII010000004">
    <property type="protein sequence ID" value="MEA5444850.1"/>
    <property type="molecule type" value="Genomic_DNA"/>
</dbReference>
<keyword evidence="1 6" id="KW-0963">Cytoplasm</keyword>
<protein>
    <recommendedName>
        <fullName evidence="6">Ribosomal RNA small subunit methyltransferase I</fullName>
        <ecNumber evidence="6">2.1.1.198</ecNumber>
    </recommendedName>
    <alternativeName>
        <fullName evidence="6">16S rRNA 2'-O-ribose C1402 methyltransferase</fullName>
    </alternativeName>
    <alternativeName>
        <fullName evidence="6">rRNA (cytidine-2'-O-)-methyltransferase RsmI</fullName>
    </alternativeName>
</protein>
<dbReference type="InterPro" id="IPR014777">
    <property type="entry name" value="4pyrrole_Mease_sub1"/>
</dbReference>
<dbReference type="Proteomes" id="UP001302316">
    <property type="component" value="Unassembled WGS sequence"/>
</dbReference>
<dbReference type="InterPro" id="IPR014776">
    <property type="entry name" value="4pyrrole_Mease_sub2"/>
</dbReference>
<dbReference type="HAMAP" id="MF_01877">
    <property type="entry name" value="16SrRNA_methyltr_I"/>
    <property type="match status" value="1"/>
</dbReference>
<dbReference type="NCBIfam" id="TIGR00096">
    <property type="entry name" value="16S rRNA (cytidine(1402)-2'-O)-methyltransferase"/>
    <property type="match status" value="1"/>
</dbReference>